<dbReference type="EMBL" id="LJKA01000020">
    <property type="protein sequence ID" value="KZD38718.1"/>
    <property type="molecule type" value="Genomic_DNA"/>
</dbReference>
<protein>
    <submittedName>
        <fullName evidence="1">Uncharacterized protein</fullName>
    </submittedName>
</protein>
<evidence type="ECO:0000313" key="2">
    <source>
        <dbReference type="Proteomes" id="UP000076501"/>
    </source>
</evidence>
<name>A0A164GRK6_BACCE</name>
<gene>
    <name evidence="1" type="ORF">B4082_1464</name>
</gene>
<dbReference type="RefSeq" id="WP_063221985.1">
    <property type="nucleotide sequence ID" value="NZ_JBAWLH010000021.1"/>
</dbReference>
<organism evidence="1 2">
    <name type="scientific">Bacillus cereus</name>
    <dbReference type="NCBI Taxonomy" id="1396"/>
    <lineage>
        <taxon>Bacteria</taxon>
        <taxon>Bacillati</taxon>
        <taxon>Bacillota</taxon>
        <taxon>Bacilli</taxon>
        <taxon>Bacillales</taxon>
        <taxon>Bacillaceae</taxon>
        <taxon>Bacillus</taxon>
        <taxon>Bacillus cereus group</taxon>
    </lineage>
</organism>
<comment type="caution">
    <text evidence="1">The sequence shown here is derived from an EMBL/GenBank/DDBJ whole genome shotgun (WGS) entry which is preliminary data.</text>
</comment>
<accession>A0A164GRK6</accession>
<sequence length="80" mass="9376">MQKNELEQKLLQEEVSKDLYSLKGRLPNESYCFNEQDGVWEVYYSERGTKSNLKTFNSEAEACEYFYTSLIEMLKGMGVI</sequence>
<dbReference type="Proteomes" id="UP000076501">
    <property type="component" value="Unassembled WGS sequence"/>
</dbReference>
<evidence type="ECO:0000313" key="1">
    <source>
        <dbReference type="EMBL" id="KZD38718.1"/>
    </source>
</evidence>
<proteinExistence type="predicted"/>
<reference evidence="1 2" key="1">
    <citation type="submission" date="2015-09" db="EMBL/GenBank/DDBJ databases">
        <title>Bacillus cereus food isolates.</title>
        <authorList>
            <person name="Boekhorst J."/>
        </authorList>
    </citation>
    <scope>NUCLEOTIDE SEQUENCE [LARGE SCALE GENOMIC DNA]</scope>
    <source>
        <strain evidence="1 2">B4082</strain>
    </source>
</reference>
<dbReference type="AlphaFoldDB" id="A0A164GRK6"/>
<dbReference type="PATRIC" id="fig|1396.539.peg.2678"/>